<name>A0ABR7STY2_9ACTN</name>
<feature type="transmembrane region" description="Helical" evidence="1">
    <location>
        <begin position="189"/>
        <end position="210"/>
    </location>
</feature>
<feature type="transmembrane region" description="Helical" evidence="1">
    <location>
        <begin position="216"/>
        <end position="233"/>
    </location>
</feature>
<organism evidence="2 3">
    <name type="scientific">Streptomyces polyasparticus</name>
    <dbReference type="NCBI Taxonomy" id="2767826"/>
    <lineage>
        <taxon>Bacteria</taxon>
        <taxon>Bacillati</taxon>
        <taxon>Actinomycetota</taxon>
        <taxon>Actinomycetes</taxon>
        <taxon>Kitasatosporales</taxon>
        <taxon>Streptomycetaceae</taxon>
        <taxon>Streptomyces</taxon>
    </lineage>
</organism>
<keyword evidence="1" id="KW-0472">Membrane</keyword>
<sequence>MGDIAKGVLGGGWALLAGWVLPSAINLAVFFFAVAPSLQGLGLVRQLWPDTQSGTMTLLLVCAVLLGLVLSSLQQPLYRFLEGYALWPQRAYDRGLRTQRARRQRLTELVAQPGHPTLRLAVLQEQLSRYPIGDEQIAPTRLGNAIRRFEEYGHDRYRLDTQVLWNELTSAAPQPAVRQTETARTPVDFFVALLYGHALLALTALGALAAEEADHGLLVPTAVLALGLIPVWYRSAVVATDEWAAAVRALVNVGRKPLADALGLVLPKELAEERRMWQLVTRMSRRPYHPAAEAAFAPYRADPDRVVPVQGTPVVPGQPQP</sequence>
<reference evidence="2 3" key="1">
    <citation type="submission" date="2020-08" db="EMBL/GenBank/DDBJ databases">
        <title>Genemic of Streptomyces polyaspartic.</title>
        <authorList>
            <person name="Liu W."/>
        </authorList>
    </citation>
    <scope>NUCLEOTIDE SEQUENCE [LARGE SCALE GENOMIC DNA]</scope>
    <source>
        <strain evidence="2 3">TRM66268-LWL</strain>
    </source>
</reference>
<gene>
    <name evidence="2" type="ORF">H9Y04_34950</name>
</gene>
<dbReference type="RefSeq" id="WP_187818169.1">
    <property type="nucleotide sequence ID" value="NZ_JACTVJ010000020.1"/>
</dbReference>
<keyword evidence="1" id="KW-0812">Transmembrane</keyword>
<keyword evidence="1" id="KW-1133">Transmembrane helix</keyword>
<proteinExistence type="predicted"/>
<accession>A0ABR7STY2</accession>
<feature type="transmembrane region" description="Helical" evidence="1">
    <location>
        <begin position="12"/>
        <end position="35"/>
    </location>
</feature>
<keyword evidence="3" id="KW-1185">Reference proteome</keyword>
<protein>
    <submittedName>
        <fullName evidence="2">Uncharacterized protein</fullName>
    </submittedName>
</protein>
<evidence type="ECO:0000256" key="1">
    <source>
        <dbReference type="SAM" id="Phobius"/>
    </source>
</evidence>
<dbReference type="EMBL" id="JACTVJ010000020">
    <property type="protein sequence ID" value="MBC9717743.1"/>
    <property type="molecule type" value="Genomic_DNA"/>
</dbReference>
<evidence type="ECO:0000313" key="3">
    <source>
        <dbReference type="Proteomes" id="UP000642284"/>
    </source>
</evidence>
<evidence type="ECO:0000313" key="2">
    <source>
        <dbReference type="EMBL" id="MBC9717743.1"/>
    </source>
</evidence>
<dbReference type="Proteomes" id="UP000642284">
    <property type="component" value="Unassembled WGS sequence"/>
</dbReference>
<feature type="transmembrane region" description="Helical" evidence="1">
    <location>
        <begin position="55"/>
        <end position="73"/>
    </location>
</feature>
<comment type="caution">
    <text evidence="2">The sequence shown here is derived from an EMBL/GenBank/DDBJ whole genome shotgun (WGS) entry which is preliminary data.</text>
</comment>